<proteinExistence type="predicted"/>
<dbReference type="Pfam" id="PF25221">
    <property type="entry name" value="5TMH_Lnb"/>
    <property type="match status" value="1"/>
</dbReference>
<reference evidence="6" key="1">
    <citation type="journal article" date="2019" name="Int. J. Syst. Evol. Microbiol.">
        <title>The Global Catalogue of Microorganisms (GCM) 10K type strain sequencing project: providing services to taxonomists for standard genome sequencing and annotation.</title>
        <authorList>
            <consortium name="The Broad Institute Genomics Platform"/>
            <consortium name="The Broad Institute Genome Sequencing Center for Infectious Disease"/>
            <person name="Wu L."/>
            <person name="Ma J."/>
        </authorList>
    </citation>
    <scope>NUCLEOTIDE SEQUENCE [LARGE SCALE GENOMIC DNA]</scope>
    <source>
        <strain evidence="6">CGMCC 1.13574</strain>
    </source>
</reference>
<feature type="signal peptide" evidence="2">
    <location>
        <begin position="1"/>
        <end position="22"/>
    </location>
</feature>
<dbReference type="Proteomes" id="UP001595892">
    <property type="component" value="Unassembled WGS sequence"/>
</dbReference>
<evidence type="ECO:0000259" key="3">
    <source>
        <dbReference type="Pfam" id="PF13387"/>
    </source>
</evidence>
<dbReference type="InterPro" id="IPR057436">
    <property type="entry name" value="5TMH_Lnb"/>
</dbReference>
<comment type="caution">
    <text evidence="5">The sequence shown here is derived from an EMBL/GenBank/DDBJ whole genome shotgun (WGS) entry which is preliminary data.</text>
</comment>
<feature type="transmembrane region" description="Helical" evidence="1">
    <location>
        <begin position="342"/>
        <end position="364"/>
    </location>
</feature>
<gene>
    <name evidence="5" type="ORF">ACFO3Q_06765</name>
</gene>
<feature type="transmembrane region" description="Helical" evidence="1">
    <location>
        <begin position="253"/>
        <end position="272"/>
    </location>
</feature>
<feature type="transmembrane region" description="Helical" evidence="1">
    <location>
        <begin position="284"/>
        <end position="303"/>
    </location>
</feature>
<dbReference type="EMBL" id="JBHSGG010000017">
    <property type="protein sequence ID" value="MFC4727872.1"/>
    <property type="molecule type" value="Genomic_DNA"/>
</dbReference>
<evidence type="ECO:0000313" key="5">
    <source>
        <dbReference type="EMBL" id="MFC4727872.1"/>
    </source>
</evidence>
<name>A0ABV9NHM5_9GAMM</name>
<feature type="domain" description="Lnb-like transmembrane" evidence="4">
    <location>
        <begin position="260"/>
        <end position="380"/>
    </location>
</feature>
<evidence type="ECO:0000259" key="4">
    <source>
        <dbReference type="Pfam" id="PF25221"/>
    </source>
</evidence>
<dbReference type="PROSITE" id="PS51257">
    <property type="entry name" value="PROKAR_LIPOPROTEIN"/>
    <property type="match status" value="1"/>
</dbReference>
<keyword evidence="1" id="KW-0812">Transmembrane</keyword>
<dbReference type="RefSeq" id="WP_377003883.1">
    <property type="nucleotide sequence ID" value="NZ_JBHSGG010000017.1"/>
</dbReference>
<sequence>MRAASLRALLAALLLLACCASAAAQAPRIGVVTMAPGTEYWSRFGHNAVIVDDPAQPEPVMYNYGFFDFEAPGFLPNFLRGKMAYLLVALPAREDLARYDHEGRGAVVQWLDVAPEAARELADFLEWNARPENATYRYDYFTDNCSTRVRDAVDRALDGALRRQLDTRSRGLTYRSEALRLGQPTLWLALGMHFGLGPHADRPLSRWDEAFVPSRLAESLREVRGASGGPLVVAETEILPHRIAPEPAQEPRWVWRFFGLGLAAAVALLLLATRTPRAVATVAAGYWTLTGLAGVGLASLWLFTDHVAGWANENLLLASPLALALVPGALALARGRRPGRAFLVLLHLVTLLAATAGFLKLLPFRIQDNLDWVALLLPVQIALLIVASRRPR</sequence>
<keyword evidence="6" id="KW-1185">Reference proteome</keyword>
<dbReference type="InterPro" id="IPR025178">
    <property type="entry name" value="Lnb_N"/>
</dbReference>
<evidence type="ECO:0000313" key="6">
    <source>
        <dbReference type="Proteomes" id="UP001595892"/>
    </source>
</evidence>
<keyword evidence="1" id="KW-0472">Membrane</keyword>
<keyword evidence="2" id="KW-0732">Signal</keyword>
<feature type="transmembrane region" description="Helical" evidence="1">
    <location>
        <begin position="315"/>
        <end position="333"/>
    </location>
</feature>
<feature type="chain" id="PRO_5045849507" evidence="2">
    <location>
        <begin position="23"/>
        <end position="392"/>
    </location>
</feature>
<organism evidence="5 6">
    <name type="scientific">Coralloluteibacterium thermophilum</name>
    <dbReference type="NCBI Taxonomy" id="2707049"/>
    <lineage>
        <taxon>Bacteria</taxon>
        <taxon>Pseudomonadati</taxon>
        <taxon>Pseudomonadota</taxon>
        <taxon>Gammaproteobacteria</taxon>
        <taxon>Lysobacterales</taxon>
        <taxon>Lysobacteraceae</taxon>
        <taxon>Coralloluteibacterium</taxon>
    </lineage>
</organism>
<accession>A0ABV9NHM5</accession>
<evidence type="ECO:0000256" key="1">
    <source>
        <dbReference type="SAM" id="Phobius"/>
    </source>
</evidence>
<feature type="domain" description="Lnb N-terminal periplasmic" evidence="3">
    <location>
        <begin position="26"/>
        <end position="161"/>
    </location>
</feature>
<keyword evidence="1" id="KW-1133">Transmembrane helix</keyword>
<dbReference type="Pfam" id="PF13387">
    <property type="entry name" value="Lnb_N"/>
    <property type="match status" value="1"/>
</dbReference>
<protein>
    <submittedName>
        <fullName evidence="5">DUF4105 domain-containing protein</fullName>
    </submittedName>
</protein>
<feature type="transmembrane region" description="Helical" evidence="1">
    <location>
        <begin position="370"/>
        <end position="387"/>
    </location>
</feature>
<evidence type="ECO:0000256" key="2">
    <source>
        <dbReference type="SAM" id="SignalP"/>
    </source>
</evidence>